<evidence type="ECO:0000256" key="1">
    <source>
        <dbReference type="SAM" id="Phobius"/>
    </source>
</evidence>
<evidence type="ECO:0000313" key="2">
    <source>
        <dbReference type="EMBL" id="SOC03161.1"/>
    </source>
</evidence>
<dbReference type="Proteomes" id="UP000219636">
    <property type="component" value="Unassembled WGS sequence"/>
</dbReference>
<keyword evidence="3" id="KW-1185">Reference proteome</keyword>
<feature type="transmembrane region" description="Helical" evidence="1">
    <location>
        <begin position="110"/>
        <end position="132"/>
    </location>
</feature>
<keyword evidence="1" id="KW-0812">Transmembrane</keyword>
<gene>
    <name evidence="2" type="ORF">SAMN05880501_103185</name>
</gene>
<dbReference type="RefSeq" id="WP_237658342.1">
    <property type="nucleotide sequence ID" value="NZ_OBMQ01000003.1"/>
</dbReference>
<dbReference type="EMBL" id="OBMQ01000003">
    <property type="protein sequence ID" value="SOC03161.1"/>
    <property type="molecule type" value="Genomic_DNA"/>
</dbReference>
<name>A0A285S855_9BACL</name>
<sequence>MNNLNKWIQNGLLAFIMTCSITALFTPTPYTWTKFEIFYIPITFIPLFFLTLFVAEEVRNSFKKVFKFDKRKDQRPIWQVGVGMIFYFAQVGFVEVFARSFMTYNLGGMPLYLVISFLNAFLITVIYEEIFYPKEKRIIKR</sequence>
<feature type="transmembrane region" description="Helical" evidence="1">
    <location>
        <begin position="7"/>
        <end position="25"/>
    </location>
</feature>
<feature type="transmembrane region" description="Helical" evidence="1">
    <location>
        <begin position="76"/>
        <end position="98"/>
    </location>
</feature>
<keyword evidence="1" id="KW-1133">Transmembrane helix</keyword>
<evidence type="ECO:0000313" key="3">
    <source>
        <dbReference type="Proteomes" id="UP000219636"/>
    </source>
</evidence>
<organism evidence="2 3">
    <name type="scientific">Ureibacillus xyleni</name>
    <dbReference type="NCBI Taxonomy" id="614648"/>
    <lineage>
        <taxon>Bacteria</taxon>
        <taxon>Bacillati</taxon>
        <taxon>Bacillota</taxon>
        <taxon>Bacilli</taxon>
        <taxon>Bacillales</taxon>
        <taxon>Caryophanaceae</taxon>
        <taxon>Ureibacillus</taxon>
    </lineage>
</organism>
<protein>
    <submittedName>
        <fullName evidence="2">Uncharacterized protein</fullName>
    </submittedName>
</protein>
<accession>A0A285S855</accession>
<dbReference type="AlphaFoldDB" id="A0A285S855"/>
<proteinExistence type="predicted"/>
<keyword evidence="1" id="KW-0472">Membrane</keyword>
<feature type="transmembrane region" description="Helical" evidence="1">
    <location>
        <begin position="37"/>
        <end position="55"/>
    </location>
</feature>
<reference evidence="3" key="1">
    <citation type="submission" date="2017-08" db="EMBL/GenBank/DDBJ databases">
        <authorList>
            <person name="Varghese N."/>
            <person name="Submissions S."/>
        </authorList>
    </citation>
    <scope>NUCLEOTIDE SEQUENCE [LARGE SCALE GENOMIC DNA]</scope>
    <source>
        <strain evidence="3">JC22</strain>
    </source>
</reference>